<dbReference type="InterPro" id="IPR009057">
    <property type="entry name" value="Homeodomain-like_sf"/>
</dbReference>
<evidence type="ECO:0000256" key="2">
    <source>
        <dbReference type="ARBA" id="ARBA00012438"/>
    </source>
</evidence>
<keyword evidence="11" id="KW-0804">Transcription</keyword>
<evidence type="ECO:0000256" key="12">
    <source>
        <dbReference type="PROSITE-ProRule" id="PRU00169"/>
    </source>
</evidence>
<dbReference type="PANTHER" id="PTHR43547:SF2">
    <property type="entry name" value="HYBRID SIGNAL TRANSDUCTION HISTIDINE KINASE C"/>
    <property type="match status" value="1"/>
</dbReference>
<dbReference type="InterPro" id="IPR036097">
    <property type="entry name" value="HisK_dim/P_sf"/>
</dbReference>
<evidence type="ECO:0000313" key="17">
    <source>
        <dbReference type="EMBL" id="MCF2501266.1"/>
    </source>
</evidence>
<dbReference type="CDD" id="cd00082">
    <property type="entry name" value="HisKA"/>
    <property type="match status" value="1"/>
</dbReference>
<evidence type="ECO:0000256" key="8">
    <source>
        <dbReference type="ARBA" id="ARBA00023012"/>
    </source>
</evidence>
<dbReference type="GO" id="GO:0005524">
    <property type="term" value="F:ATP binding"/>
    <property type="evidence" value="ECO:0007669"/>
    <property type="project" value="UniProtKB-KW"/>
</dbReference>
<dbReference type="SMART" id="SM00388">
    <property type="entry name" value="HisKA"/>
    <property type="match status" value="1"/>
</dbReference>
<dbReference type="PROSITE" id="PS50109">
    <property type="entry name" value="HIS_KIN"/>
    <property type="match status" value="1"/>
</dbReference>
<evidence type="ECO:0000259" key="14">
    <source>
        <dbReference type="PROSITE" id="PS01124"/>
    </source>
</evidence>
<dbReference type="InterPro" id="IPR001789">
    <property type="entry name" value="Sig_transdc_resp-reg_receiver"/>
</dbReference>
<keyword evidence="4" id="KW-0808">Transferase</keyword>
<dbReference type="FunFam" id="3.30.565.10:FF:000037">
    <property type="entry name" value="Hybrid sensor histidine kinase/response regulator"/>
    <property type="match status" value="1"/>
</dbReference>
<feature type="transmembrane region" description="Helical" evidence="13">
    <location>
        <begin position="349"/>
        <end position="369"/>
    </location>
</feature>
<name>A0A9X1U380_9BACT</name>
<dbReference type="InterPro" id="IPR018062">
    <property type="entry name" value="HTH_AraC-typ_CS"/>
</dbReference>
<evidence type="ECO:0000256" key="4">
    <source>
        <dbReference type="ARBA" id="ARBA00022679"/>
    </source>
</evidence>
<dbReference type="Pfam" id="PF12833">
    <property type="entry name" value="HTH_18"/>
    <property type="match status" value="1"/>
</dbReference>
<feature type="transmembrane region" description="Helical" evidence="13">
    <location>
        <begin position="165"/>
        <end position="187"/>
    </location>
</feature>
<feature type="transmembrane region" description="Helical" evidence="13">
    <location>
        <begin position="288"/>
        <end position="308"/>
    </location>
</feature>
<evidence type="ECO:0000256" key="1">
    <source>
        <dbReference type="ARBA" id="ARBA00000085"/>
    </source>
</evidence>
<evidence type="ECO:0000256" key="9">
    <source>
        <dbReference type="ARBA" id="ARBA00023015"/>
    </source>
</evidence>
<dbReference type="PROSITE" id="PS50110">
    <property type="entry name" value="RESPONSE_REGULATORY"/>
    <property type="match status" value="1"/>
</dbReference>
<dbReference type="EMBL" id="JAKFFV010000018">
    <property type="protein sequence ID" value="MCF2501266.1"/>
    <property type="molecule type" value="Genomic_DNA"/>
</dbReference>
<dbReference type="PROSITE" id="PS01124">
    <property type="entry name" value="HTH_ARAC_FAMILY_2"/>
    <property type="match status" value="1"/>
</dbReference>
<gene>
    <name evidence="17" type="ORF">L0661_23300</name>
</gene>
<dbReference type="SUPFAM" id="SSF52172">
    <property type="entry name" value="CheY-like"/>
    <property type="match status" value="1"/>
</dbReference>
<proteinExistence type="predicted"/>
<keyword evidence="13" id="KW-1133">Transmembrane helix</keyword>
<keyword evidence="8" id="KW-0902">Two-component regulatory system</keyword>
<dbReference type="SMART" id="SM00387">
    <property type="entry name" value="HATPase_c"/>
    <property type="match status" value="1"/>
</dbReference>
<feature type="domain" description="Response regulatory" evidence="16">
    <location>
        <begin position="693"/>
        <end position="808"/>
    </location>
</feature>
<evidence type="ECO:0000313" key="18">
    <source>
        <dbReference type="Proteomes" id="UP001139411"/>
    </source>
</evidence>
<keyword evidence="3 12" id="KW-0597">Phosphoprotein</keyword>
<dbReference type="SUPFAM" id="SSF46689">
    <property type="entry name" value="Homeodomain-like"/>
    <property type="match status" value="1"/>
</dbReference>
<dbReference type="Gene3D" id="1.10.287.130">
    <property type="match status" value="1"/>
</dbReference>
<evidence type="ECO:0000256" key="13">
    <source>
        <dbReference type="SAM" id="Phobius"/>
    </source>
</evidence>
<evidence type="ECO:0000256" key="6">
    <source>
        <dbReference type="ARBA" id="ARBA00022777"/>
    </source>
</evidence>
<dbReference type="GO" id="GO:0000155">
    <property type="term" value="F:phosphorelay sensor kinase activity"/>
    <property type="evidence" value="ECO:0007669"/>
    <property type="project" value="InterPro"/>
</dbReference>
<protein>
    <recommendedName>
        <fullName evidence="2">histidine kinase</fullName>
        <ecNumber evidence="2">2.7.13.3</ecNumber>
    </recommendedName>
</protein>
<evidence type="ECO:0000256" key="7">
    <source>
        <dbReference type="ARBA" id="ARBA00022840"/>
    </source>
</evidence>
<feature type="modified residue" description="4-aspartylphosphate" evidence="12">
    <location>
        <position position="741"/>
    </location>
</feature>
<keyword evidence="6" id="KW-0418">Kinase</keyword>
<keyword evidence="13" id="KW-0812">Transmembrane</keyword>
<accession>A0A9X1U380</accession>
<dbReference type="GO" id="GO:0003700">
    <property type="term" value="F:DNA-binding transcription factor activity"/>
    <property type="evidence" value="ECO:0007669"/>
    <property type="project" value="InterPro"/>
</dbReference>
<dbReference type="Pfam" id="PF00512">
    <property type="entry name" value="HisKA"/>
    <property type="match status" value="1"/>
</dbReference>
<dbReference type="PRINTS" id="PR00344">
    <property type="entry name" value="BCTRLSENSOR"/>
</dbReference>
<evidence type="ECO:0000256" key="5">
    <source>
        <dbReference type="ARBA" id="ARBA00022741"/>
    </source>
</evidence>
<feature type="domain" description="HTH araC/xylS-type" evidence="14">
    <location>
        <begin position="840"/>
        <end position="939"/>
    </location>
</feature>
<dbReference type="InterPro" id="IPR004358">
    <property type="entry name" value="Sig_transdc_His_kin-like_C"/>
</dbReference>
<evidence type="ECO:0000259" key="16">
    <source>
        <dbReference type="PROSITE" id="PS50110"/>
    </source>
</evidence>
<dbReference type="EC" id="2.7.13.3" evidence="2"/>
<dbReference type="GO" id="GO:0043565">
    <property type="term" value="F:sequence-specific DNA binding"/>
    <property type="evidence" value="ECO:0007669"/>
    <property type="project" value="InterPro"/>
</dbReference>
<dbReference type="Gene3D" id="3.40.50.2300">
    <property type="match status" value="1"/>
</dbReference>
<dbReference type="Gene3D" id="1.10.10.60">
    <property type="entry name" value="Homeodomain-like"/>
    <property type="match status" value="1"/>
</dbReference>
<keyword evidence="13" id="KW-0472">Membrane</keyword>
<dbReference type="AlphaFoldDB" id="A0A9X1U380"/>
<dbReference type="InterPro" id="IPR005467">
    <property type="entry name" value="His_kinase_dom"/>
</dbReference>
<dbReference type="SMART" id="SM00342">
    <property type="entry name" value="HTH_ARAC"/>
    <property type="match status" value="1"/>
</dbReference>
<comment type="catalytic activity">
    <reaction evidence="1">
        <text>ATP + protein L-histidine = ADP + protein N-phospho-L-histidine.</text>
        <dbReference type="EC" id="2.7.13.3"/>
    </reaction>
</comment>
<feature type="transmembrane region" description="Helical" evidence="13">
    <location>
        <begin position="194"/>
        <end position="211"/>
    </location>
</feature>
<evidence type="ECO:0000256" key="3">
    <source>
        <dbReference type="ARBA" id="ARBA00022553"/>
    </source>
</evidence>
<dbReference type="SUPFAM" id="SSF47384">
    <property type="entry name" value="Homodimeric domain of signal transducing histidine kinase"/>
    <property type="match status" value="1"/>
</dbReference>
<dbReference type="SUPFAM" id="SSF55874">
    <property type="entry name" value="ATPase domain of HSP90 chaperone/DNA topoisomerase II/histidine kinase"/>
    <property type="match status" value="1"/>
</dbReference>
<comment type="caution">
    <text evidence="17">The sequence shown here is derived from an EMBL/GenBank/DDBJ whole genome shotgun (WGS) entry which is preliminary data.</text>
</comment>
<reference evidence="17" key="1">
    <citation type="submission" date="2022-01" db="EMBL/GenBank/DDBJ databases">
        <title>Novel species in genus Dyadobacter.</title>
        <authorList>
            <person name="Ma C."/>
        </authorList>
    </citation>
    <scope>NUCLEOTIDE SEQUENCE</scope>
    <source>
        <strain evidence="17">CY357</strain>
    </source>
</reference>
<dbReference type="SMART" id="SM00448">
    <property type="entry name" value="REC"/>
    <property type="match status" value="1"/>
</dbReference>
<dbReference type="CDD" id="cd17574">
    <property type="entry name" value="REC_OmpR"/>
    <property type="match status" value="1"/>
</dbReference>
<dbReference type="InterPro" id="IPR003661">
    <property type="entry name" value="HisK_dim/P_dom"/>
</dbReference>
<dbReference type="PANTHER" id="PTHR43547">
    <property type="entry name" value="TWO-COMPONENT HISTIDINE KINASE"/>
    <property type="match status" value="1"/>
</dbReference>
<evidence type="ECO:0000256" key="11">
    <source>
        <dbReference type="ARBA" id="ARBA00023163"/>
    </source>
</evidence>
<evidence type="ECO:0000259" key="15">
    <source>
        <dbReference type="PROSITE" id="PS50109"/>
    </source>
</evidence>
<keyword evidence="5" id="KW-0547">Nucleotide-binding</keyword>
<feature type="domain" description="Histidine kinase" evidence="15">
    <location>
        <begin position="441"/>
        <end position="658"/>
    </location>
</feature>
<dbReference type="InterPro" id="IPR011006">
    <property type="entry name" value="CheY-like_superfamily"/>
</dbReference>
<dbReference type="Pfam" id="PF02518">
    <property type="entry name" value="HATPase_c"/>
    <property type="match status" value="1"/>
</dbReference>
<dbReference type="Proteomes" id="UP001139411">
    <property type="component" value="Unassembled WGS sequence"/>
</dbReference>
<organism evidence="17 18">
    <name type="scientific">Dyadobacter chenhuakuii</name>
    <dbReference type="NCBI Taxonomy" id="2909339"/>
    <lineage>
        <taxon>Bacteria</taxon>
        <taxon>Pseudomonadati</taxon>
        <taxon>Bacteroidota</taxon>
        <taxon>Cytophagia</taxon>
        <taxon>Cytophagales</taxon>
        <taxon>Spirosomataceae</taxon>
        <taxon>Dyadobacter</taxon>
    </lineage>
</organism>
<dbReference type="RefSeq" id="WP_235159588.1">
    <property type="nucleotide sequence ID" value="NZ_JAKFFV010000018.1"/>
</dbReference>
<dbReference type="PROSITE" id="PS00041">
    <property type="entry name" value="HTH_ARAC_FAMILY_1"/>
    <property type="match status" value="1"/>
</dbReference>
<dbReference type="InterPro" id="IPR003594">
    <property type="entry name" value="HATPase_dom"/>
</dbReference>
<keyword evidence="10" id="KW-0238">DNA-binding</keyword>
<keyword evidence="7 17" id="KW-0067">ATP-binding</keyword>
<feature type="transmembrane region" description="Helical" evidence="13">
    <location>
        <begin position="257"/>
        <end position="276"/>
    </location>
</feature>
<dbReference type="InterPro" id="IPR018060">
    <property type="entry name" value="HTH_AraC"/>
</dbReference>
<feature type="transmembrane region" description="Helical" evidence="13">
    <location>
        <begin position="223"/>
        <end position="245"/>
    </location>
</feature>
<dbReference type="InterPro" id="IPR036890">
    <property type="entry name" value="HATPase_C_sf"/>
</dbReference>
<dbReference type="Gene3D" id="3.30.565.10">
    <property type="entry name" value="Histidine kinase-like ATPase, C-terminal domain"/>
    <property type="match status" value="1"/>
</dbReference>
<evidence type="ECO:0000256" key="10">
    <source>
        <dbReference type="ARBA" id="ARBA00023125"/>
    </source>
</evidence>
<dbReference type="Gene3D" id="2.60.120.260">
    <property type="entry name" value="Galactose-binding domain-like"/>
    <property type="match status" value="1"/>
</dbReference>
<dbReference type="Pfam" id="PF00072">
    <property type="entry name" value="Response_reg"/>
    <property type="match status" value="1"/>
</dbReference>
<keyword evidence="9" id="KW-0805">Transcription regulation</keyword>
<feature type="transmembrane region" description="Helical" evidence="13">
    <location>
        <begin position="320"/>
        <end position="343"/>
    </location>
</feature>
<sequence>MSLTTSPWKFRSGDDTRWGTPNFPDSSWQTLAGTNFGAGKYTRSPAPKTWTGFGWFRLWVKKESPNLTNSWGLKLNHDAASETYLDGKKVMSFGRLGNSKQTMQAVREPSVAIPLAITDTLPHLIAIRFSNYNAFYPNFIGFDAQIQDLHQMNSRLAADQHFMDLLLMSVAAACTLVLVHLLLFAFYPKQRIHLCYVFYVFMIALGLYARYETIVTTDPAMQVFFTKVFLCFVTMNLAFGALLLYSAGYSTLPRRKIIAVFGISIPVTFLTVWNWYDVWYDKIITNLHNLYLLLFILVFYTDAFLSVLREIRKGKKSLWLIAAGVIFHFVSGILIGANVFNWFTLPEVMLAFAWGNLVVPALFTIYLALEVAGTNRFLAKQLIETRDLAAANLAQEQEKQRLILAHTTELEETVLKRTAQVREQAQRLQEMDAAKSRFFVNLTHEFKTPLSLIINPARELLRNPDPKIAEQYAGYILQNSNRLLQLINQLLDLGRLESGQTVLDVNPVDIIAMLRIHVAQFDSLANNRNIQLDFYTDSESVIIDEDADKLEKIIQNLISNAIKFSQKDGQVKVFFEMLADAQYEIRVEDQGIGIPENKLPFIFDRFYQADSSDTRTREGAGIGLALVKEMVTLLGGEIMVDSSEAKGSTFKVRLPYKLSAVNAEPMPYPETPVYQSNSNEQIADEQPGSSRPVILLIEDNQQLNAFIRTTLSEKYVVLTAEDGQAGIDLALAEIPALIITDLMMPVKNGYEVCAELKADERSSHIPIIMLTAKADQDSRIHGLETGSDAYLGKPFDNRELEAVIENLLRQRKALQEKYSQNYRWLTHTEEMPSVEKAFLDKIRTVIEQNLDDEQISTDWIGRQLGLSRAQLHRKLKALINQSPGEFVRSIRMQKAHELLKNKAGTISEISYMVGYSNPANFSTSFSKHFGYPPSSAGIAKQ</sequence>